<dbReference type="Gene3D" id="1.20.58.80">
    <property type="entry name" value="Phosphotransferase system, lactose/cellobiose-type IIA subunit"/>
    <property type="match status" value="2"/>
</dbReference>
<organism evidence="14 15">
    <name type="scientific">Ramazzottius varieornatus</name>
    <name type="common">Water bear</name>
    <name type="synonym">Tardigrade</name>
    <dbReference type="NCBI Taxonomy" id="947166"/>
    <lineage>
        <taxon>Eukaryota</taxon>
        <taxon>Metazoa</taxon>
        <taxon>Ecdysozoa</taxon>
        <taxon>Tardigrada</taxon>
        <taxon>Eutardigrada</taxon>
        <taxon>Parachela</taxon>
        <taxon>Hypsibioidea</taxon>
        <taxon>Ramazzottiidae</taxon>
        <taxon>Ramazzottius</taxon>
    </lineage>
</organism>
<keyword evidence="5" id="KW-0808">Transferase</keyword>
<dbReference type="InterPro" id="IPR045269">
    <property type="entry name" value="Atg1-like"/>
</dbReference>
<keyword evidence="3" id="KW-0963">Cytoplasm</keyword>
<evidence type="ECO:0000313" key="15">
    <source>
        <dbReference type="Proteomes" id="UP000186922"/>
    </source>
</evidence>
<dbReference type="InterPro" id="IPR000719">
    <property type="entry name" value="Prot_kinase_dom"/>
</dbReference>
<evidence type="ECO:0000256" key="6">
    <source>
        <dbReference type="ARBA" id="ARBA00022737"/>
    </source>
</evidence>
<accession>A0A1D1V4J2</accession>
<dbReference type="GO" id="GO:0000422">
    <property type="term" value="P:autophagy of mitochondrion"/>
    <property type="evidence" value="ECO:0007669"/>
    <property type="project" value="TreeGrafter"/>
</dbReference>
<dbReference type="EC" id="2.7.11.1" evidence="2"/>
<dbReference type="GO" id="GO:0000045">
    <property type="term" value="P:autophagosome assembly"/>
    <property type="evidence" value="ECO:0007669"/>
    <property type="project" value="TreeGrafter"/>
</dbReference>
<keyword evidence="4" id="KW-0723">Serine/threonine-protein kinase</keyword>
<dbReference type="GO" id="GO:0042594">
    <property type="term" value="P:response to starvation"/>
    <property type="evidence" value="ECO:0007669"/>
    <property type="project" value="TreeGrafter"/>
</dbReference>
<evidence type="ECO:0000256" key="3">
    <source>
        <dbReference type="ARBA" id="ARBA00022490"/>
    </source>
</evidence>
<dbReference type="PROSITE" id="PS50011">
    <property type="entry name" value="PROTEIN_KINASE_DOM"/>
    <property type="match status" value="1"/>
</dbReference>
<dbReference type="SUPFAM" id="SSF116846">
    <property type="entry name" value="MIT domain"/>
    <property type="match status" value="2"/>
</dbReference>
<dbReference type="SMART" id="SM00745">
    <property type="entry name" value="MIT"/>
    <property type="match status" value="2"/>
</dbReference>
<dbReference type="GO" id="GO:0005524">
    <property type="term" value="F:ATP binding"/>
    <property type="evidence" value="ECO:0007669"/>
    <property type="project" value="InterPro"/>
</dbReference>
<dbReference type="PANTHER" id="PTHR24348">
    <property type="entry name" value="SERINE/THREONINE-PROTEIN KINASE UNC-51-RELATED"/>
    <property type="match status" value="1"/>
</dbReference>
<keyword evidence="11" id="KW-0175">Coiled coil</keyword>
<evidence type="ECO:0000313" key="14">
    <source>
        <dbReference type="EMBL" id="GAU96674.1"/>
    </source>
</evidence>
<evidence type="ECO:0000256" key="7">
    <source>
        <dbReference type="ARBA" id="ARBA00022777"/>
    </source>
</evidence>
<protein>
    <recommendedName>
        <fullName evidence="2">non-specific serine/threonine protein kinase</fullName>
        <ecNumber evidence="2">2.7.11.1</ecNumber>
    </recommendedName>
</protein>
<reference evidence="14 15" key="1">
    <citation type="journal article" date="2016" name="Nat. Commun.">
        <title>Extremotolerant tardigrade genome and improved radiotolerance of human cultured cells by tardigrade-unique protein.</title>
        <authorList>
            <person name="Hashimoto T."/>
            <person name="Horikawa D.D."/>
            <person name="Saito Y."/>
            <person name="Kuwahara H."/>
            <person name="Kozuka-Hata H."/>
            <person name="Shin-I T."/>
            <person name="Minakuchi Y."/>
            <person name="Ohishi K."/>
            <person name="Motoyama A."/>
            <person name="Aizu T."/>
            <person name="Enomoto A."/>
            <person name="Kondo K."/>
            <person name="Tanaka S."/>
            <person name="Hara Y."/>
            <person name="Koshikawa S."/>
            <person name="Sagara H."/>
            <person name="Miura T."/>
            <person name="Yokobori S."/>
            <person name="Miyagawa K."/>
            <person name="Suzuki Y."/>
            <person name="Kubo T."/>
            <person name="Oyama M."/>
            <person name="Kohara Y."/>
            <person name="Fujiyama A."/>
            <person name="Arakawa K."/>
            <person name="Katayama T."/>
            <person name="Toyoda A."/>
            <person name="Kunieda T."/>
        </authorList>
    </citation>
    <scope>NUCLEOTIDE SEQUENCE [LARGE SCALE GENOMIC DNA]</scope>
    <source>
        <strain evidence="14 15">YOKOZUNA-1</strain>
    </source>
</reference>
<dbReference type="GO" id="GO:0005776">
    <property type="term" value="C:autophagosome"/>
    <property type="evidence" value="ECO:0007669"/>
    <property type="project" value="TreeGrafter"/>
</dbReference>
<dbReference type="GO" id="GO:0004674">
    <property type="term" value="F:protein serine/threonine kinase activity"/>
    <property type="evidence" value="ECO:0007669"/>
    <property type="project" value="UniProtKB-KW"/>
</dbReference>
<evidence type="ECO:0000256" key="1">
    <source>
        <dbReference type="ARBA" id="ARBA00004496"/>
    </source>
</evidence>
<keyword evidence="6" id="KW-0677">Repeat</keyword>
<dbReference type="OrthoDB" id="346907at2759"/>
<dbReference type="PANTHER" id="PTHR24348:SF65">
    <property type="entry name" value="SERINE_THREONINE-PROTEIN KINASE ULK3"/>
    <property type="match status" value="1"/>
</dbReference>
<evidence type="ECO:0000256" key="2">
    <source>
        <dbReference type="ARBA" id="ARBA00012513"/>
    </source>
</evidence>
<dbReference type="EMBL" id="BDGG01000003">
    <property type="protein sequence ID" value="GAU96674.1"/>
    <property type="molecule type" value="Genomic_DNA"/>
</dbReference>
<feature type="coiled-coil region" evidence="11">
    <location>
        <begin position="185"/>
        <end position="216"/>
    </location>
</feature>
<dbReference type="InterPro" id="IPR036181">
    <property type="entry name" value="MIT_dom_sf"/>
</dbReference>
<comment type="catalytic activity">
    <reaction evidence="10">
        <text>L-seryl-[protein] + ATP = O-phospho-L-seryl-[protein] + ADP + H(+)</text>
        <dbReference type="Rhea" id="RHEA:17989"/>
        <dbReference type="Rhea" id="RHEA-COMP:9863"/>
        <dbReference type="Rhea" id="RHEA-COMP:11604"/>
        <dbReference type="ChEBI" id="CHEBI:15378"/>
        <dbReference type="ChEBI" id="CHEBI:29999"/>
        <dbReference type="ChEBI" id="CHEBI:30616"/>
        <dbReference type="ChEBI" id="CHEBI:83421"/>
        <dbReference type="ChEBI" id="CHEBI:456216"/>
        <dbReference type="EC" id="2.7.11.1"/>
    </reaction>
</comment>
<comment type="caution">
    <text evidence="14">The sequence shown here is derived from an EMBL/GenBank/DDBJ whole genome shotgun (WGS) entry which is preliminary data.</text>
</comment>
<evidence type="ECO:0000256" key="9">
    <source>
        <dbReference type="ARBA" id="ARBA00047899"/>
    </source>
</evidence>
<dbReference type="GO" id="GO:0005829">
    <property type="term" value="C:cytosol"/>
    <property type="evidence" value="ECO:0007669"/>
    <property type="project" value="TreeGrafter"/>
</dbReference>
<evidence type="ECO:0000256" key="10">
    <source>
        <dbReference type="ARBA" id="ARBA00048679"/>
    </source>
</evidence>
<dbReference type="InterPro" id="IPR011009">
    <property type="entry name" value="Kinase-like_dom_sf"/>
</dbReference>
<proteinExistence type="predicted"/>
<feature type="region of interest" description="Disordered" evidence="12">
    <location>
        <begin position="324"/>
        <end position="365"/>
    </location>
</feature>
<dbReference type="STRING" id="947166.A0A1D1V4J2"/>
<comment type="subcellular location">
    <subcellularLocation>
        <location evidence="1">Cytoplasm</location>
    </subcellularLocation>
</comment>
<dbReference type="Pfam" id="PF00069">
    <property type="entry name" value="Pkinase"/>
    <property type="match status" value="1"/>
</dbReference>
<evidence type="ECO:0000256" key="12">
    <source>
        <dbReference type="SAM" id="MobiDB-lite"/>
    </source>
</evidence>
<keyword evidence="7" id="KW-0418">Kinase</keyword>
<dbReference type="SUPFAM" id="SSF56112">
    <property type="entry name" value="Protein kinase-like (PK-like)"/>
    <property type="match status" value="1"/>
</dbReference>
<comment type="catalytic activity">
    <reaction evidence="9">
        <text>L-threonyl-[protein] + ATP = O-phospho-L-threonyl-[protein] + ADP + H(+)</text>
        <dbReference type="Rhea" id="RHEA:46608"/>
        <dbReference type="Rhea" id="RHEA-COMP:11060"/>
        <dbReference type="Rhea" id="RHEA-COMP:11605"/>
        <dbReference type="ChEBI" id="CHEBI:15378"/>
        <dbReference type="ChEBI" id="CHEBI:30013"/>
        <dbReference type="ChEBI" id="CHEBI:30616"/>
        <dbReference type="ChEBI" id="CHEBI:61977"/>
        <dbReference type="ChEBI" id="CHEBI:456216"/>
        <dbReference type="EC" id="2.7.11.1"/>
    </reaction>
</comment>
<evidence type="ECO:0000259" key="13">
    <source>
        <dbReference type="PROSITE" id="PS50011"/>
    </source>
</evidence>
<dbReference type="GO" id="GO:0034045">
    <property type="term" value="C:phagophore assembly site membrane"/>
    <property type="evidence" value="ECO:0007669"/>
    <property type="project" value="TreeGrafter"/>
</dbReference>
<dbReference type="SMART" id="SM00220">
    <property type="entry name" value="S_TKc"/>
    <property type="match status" value="1"/>
</dbReference>
<dbReference type="GO" id="GO:0010506">
    <property type="term" value="P:regulation of autophagy"/>
    <property type="evidence" value="ECO:0007669"/>
    <property type="project" value="InterPro"/>
</dbReference>
<feature type="domain" description="Protein kinase" evidence="13">
    <location>
        <begin position="1"/>
        <end position="135"/>
    </location>
</feature>
<gene>
    <name evidence="14" type="primary">RvY_08087</name>
    <name evidence="14" type="synonym">RvY_08087.1</name>
    <name evidence="14" type="ORF">RvY_08087-1</name>
</gene>
<dbReference type="Pfam" id="PF04212">
    <property type="entry name" value="MIT"/>
    <property type="match status" value="1"/>
</dbReference>
<evidence type="ECO:0000256" key="11">
    <source>
        <dbReference type="SAM" id="Coils"/>
    </source>
</evidence>
<evidence type="ECO:0000256" key="8">
    <source>
        <dbReference type="ARBA" id="ARBA00023006"/>
    </source>
</evidence>
<keyword evidence="15" id="KW-1185">Reference proteome</keyword>
<dbReference type="Proteomes" id="UP000186922">
    <property type="component" value="Unassembled WGS sequence"/>
</dbReference>
<dbReference type="AlphaFoldDB" id="A0A1D1V4J2"/>
<sequence length="365" mass="42016">MDLKPKNILLSSSREPFIKIADFGFAQYLKPTDGATDLRGSPLYMAPEMFTSRSYDARVDLWSVGVIFYECLFGKAPYTSKSIEELVLKITDSSPVAIPTDVKISDNCCDLLKRLLQKDPRQRISFESFFAHPFLDFEHFPSEENNEKAAELAKLAQQFDKFEDYNSAIKKYLECLDYLVVALTYEKNEVKKKALKDKVQRMMNRTEELKQKVRSKRKVSTEQSPSSTFLHDIEYIDETSTDYLKRIFEDQPAIVAALESGCTAEYMESQGHDKVAVEYYEVAIERLIRFTKAGMPFGDKRSKLQKQISDWLAKAEALNDNLKMFERQKEATPSPPVLEVSVSKPLMKDPESSSRRLNPPYRSHR</sequence>
<dbReference type="InterPro" id="IPR007330">
    <property type="entry name" value="MIT_dom"/>
</dbReference>
<keyword evidence="8" id="KW-0072">Autophagy</keyword>
<dbReference type="GO" id="GO:0061709">
    <property type="term" value="P:reticulophagy"/>
    <property type="evidence" value="ECO:0007669"/>
    <property type="project" value="TreeGrafter"/>
</dbReference>
<evidence type="ECO:0000256" key="4">
    <source>
        <dbReference type="ARBA" id="ARBA00022527"/>
    </source>
</evidence>
<name>A0A1D1V4J2_RAMVA</name>
<dbReference type="Gene3D" id="1.10.510.10">
    <property type="entry name" value="Transferase(Phosphotransferase) domain 1"/>
    <property type="match status" value="1"/>
</dbReference>
<evidence type="ECO:0000256" key="5">
    <source>
        <dbReference type="ARBA" id="ARBA00022679"/>
    </source>
</evidence>
<dbReference type="GO" id="GO:0034727">
    <property type="term" value="P:piecemeal microautophagy of the nucleus"/>
    <property type="evidence" value="ECO:0007669"/>
    <property type="project" value="TreeGrafter"/>
</dbReference>